<keyword evidence="8 16" id="KW-1133">Transmembrane helix</keyword>
<keyword evidence="22" id="KW-1185">Reference proteome</keyword>
<dbReference type="Pfam" id="PF00431">
    <property type="entry name" value="CUB"/>
    <property type="match status" value="1"/>
</dbReference>
<dbReference type="PROSITE" id="PS01248">
    <property type="entry name" value="EGF_LAM_1"/>
    <property type="match status" value="1"/>
</dbReference>
<dbReference type="GO" id="GO:0016020">
    <property type="term" value="C:membrane"/>
    <property type="evidence" value="ECO:0007669"/>
    <property type="project" value="UniProtKB-SubCell"/>
</dbReference>
<keyword evidence="2" id="KW-0880">Kelch repeat</keyword>
<dbReference type="PANTHER" id="PTHR14187:SF5">
    <property type="entry name" value="HEAT SHOCK 70 KDA PROTEIN 12A"/>
    <property type="match status" value="1"/>
</dbReference>
<keyword evidence="5 17" id="KW-0732">Signal</keyword>
<feature type="disulfide bond" evidence="13">
    <location>
        <begin position="1379"/>
        <end position="1389"/>
    </location>
</feature>
<dbReference type="SUPFAM" id="SSF57196">
    <property type="entry name" value="EGF/Laminin"/>
    <property type="match status" value="3"/>
</dbReference>
<evidence type="ECO:0000259" key="19">
    <source>
        <dbReference type="PROSITE" id="PS50026"/>
    </source>
</evidence>
<accession>A0A2B4SWN1</accession>
<dbReference type="PROSITE" id="PS01186">
    <property type="entry name" value="EGF_2"/>
    <property type="match status" value="5"/>
</dbReference>
<evidence type="ECO:0000256" key="8">
    <source>
        <dbReference type="ARBA" id="ARBA00022989"/>
    </source>
</evidence>
<evidence type="ECO:0000256" key="16">
    <source>
        <dbReference type="SAM" id="Phobius"/>
    </source>
</evidence>
<dbReference type="OrthoDB" id="2963168at2759"/>
<evidence type="ECO:0000259" key="20">
    <source>
        <dbReference type="PROSITE" id="PS50027"/>
    </source>
</evidence>
<dbReference type="Gene3D" id="3.30.420.40">
    <property type="match status" value="2"/>
</dbReference>
<feature type="domain" description="EGF-like" evidence="19">
    <location>
        <begin position="161"/>
        <end position="205"/>
    </location>
</feature>
<dbReference type="SUPFAM" id="SSF53067">
    <property type="entry name" value="Actin-like ATPase domain"/>
    <property type="match status" value="2"/>
</dbReference>
<dbReference type="Pfam" id="PF24973">
    <property type="entry name" value="EGF_LMN_ATRN"/>
    <property type="match status" value="2"/>
</dbReference>
<evidence type="ECO:0000256" key="6">
    <source>
        <dbReference type="ARBA" id="ARBA00022737"/>
    </source>
</evidence>
<evidence type="ECO:0000256" key="17">
    <source>
        <dbReference type="SAM" id="SignalP"/>
    </source>
</evidence>
<dbReference type="Pfam" id="PF24681">
    <property type="entry name" value="Kelch_KLHDC2_KLHL20_DRC7"/>
    <property type="match status" value="1"/>
</dbReference>
<dbReference type="PROSITE" id="PS50026">
    <property type="entry name" value="EGF_3"/>
    <property type="match status" value="3"/>
</dbReference>
<dbReference type="Pfam" id="PF01437">
    <property type="entry name" value="PSI"/>
    <property type="match status" value="1"/>
</dbReference>
<dbReference type="Pfam" id="PF24981">
    <property type="entry name" value="Beta-prop_ATRN-LZTR1"/>
    <property type="match status" value="2"/>
</dbReference>
<dbReference type="InterPro" id="IPR024731">
    <property type="entry name" value="NELL2-like_EGF"/>
</dbReference>
<dbReference type="FunFam" id="2.10.25.10:FF:000191">
    <property type="entry name" value="Multiple epidermal growth factor-like domains 8"/>
    <property type="match status" value="1"/>
</dbReference>
<protein>
    <submittedName>
        <fullName evidence="21">Multiple epidermal growth factor-like domains protein 8</fullName>
    </submittedName>
</protein>
<dbReference type="Pfam" id="PF23106">
    <property type="entry name" value="EGF_Teneurin"/>
    <property type="match status" value="1"/>
</dbReference>
<feature type="disulfide bond" evidence="14">
    <location>
        <begin position="1153"/>
        <end position="1162"/>
    </location>
</feature>
<dbReference type="Proteomes" id="UP000225706">
    <property type="component" value="Unassembled WGS sequence"/>
</dbReference>
<evidence type="ECO:0000256" key="15">
    <source>
        <dbReference type="SAM" id="MobiDB-lite"/>
    </source>
</evidence>
<gene>
    <name evidence="21" type="primary">Megf8</name>
    <name evidence="21" type="ORF">AWC38_SpisGene1480</name>
</gene>
<evidence type="ECO:0000256" key="12">
    <source>
        <dbReference type="ARBA" id="ARBA00023292"/>
    </source>
</evidence>
<evidence type="ECO:0000256" key="13">
    <source>
        <dbReference type="PROSITE-ProRule" id="PRU00076"/>
    </source>
</evidence>
<keyword evidence="10 13" id="KW-1015">Disulfide bond</keyword>
<dbReference type="CDD" id="cd00055">
    <property type="entry name" value="EGF_Lam"/>
    <property type="match status" value="2"/>
</dbReference>
<evidence type="ECO:0000256" key="5">
    <source>
        <dbReference type="ARBA" id="ARBA00022729"/>
    </source>
</evidence>
<dbReference type="CDD" id="cd00054">
    <property type="entry name" value="EGF_CA"/>
    <property type="match status" value="1"/>
</dbReference>
<evidence type="ECO:0000256" key="3">
    <source>
        <dbReference type="ARBA" id="ARBA00022536"/>
    </source>
</evidence>
<feature type="disulfide bond" evidence="14">
    <location>
        <begin position="1204"/>
        <end position="1213"/>
    </location>
</feature>
<dbReference type="PROSITE" id="PS01180">
    <property type="entry name" value="CUB"/>
    <property type="match status" value="2"/>
</dbReference>
<sequence length="3071" mass="338861">MAALGLSVIVVFFVALCLGSCQACGRTILTDLQGTITDGPGGYPDNKLCEWLIKAPRPNVSITLKFLDFGTECSYDYLFIHDGDSYLSPLIGSISGNSSLHTVVSHSGQMLINLYSDTNYSLRGFIANYTIENCTDGCSGKGTCEDGFCQCQKNWRGKACDLHTCPLACNNAESHGNCDFVRSDSLVSSQGHCVCKNGFIGESCSVSTMTADDSNKWYAISSSSPIFHPRTAHSVVYSEESDVLLSFGGYSLSRVFDDLLQFNFTSSRWSEVQTGSSKPVGRFSHSASLYHDSMVLFGGELENGNLTNELWFYNITLGKWTELAVNDAGKPPRLAEHTGTIVDDELYIFGGRTVTDPFSSTMYSYSLSNHSGWKKVSYNRGNEAKLRMLGHSAVYYADMRSLIIFGGFVPFIPRKSSQSNRLLAFHLDLRVWSSIDVDVNGLVPRGRAFHSAVLIGDYMIIYGGNVHEHYNEEICYDNKALFYNLKCNKWIPASTFDALSPSDGIPQQGRFSHSALLRNGSVMLVTGGFAGLPLGDVLGYKLPVAIAAKSTAGGHCGGHSTQKSCQEDPECGWCSTSTECLSSDLSANCSGILSQGSCREPCTSYSQCSSCLSFGGSQCGWCVQDSRCYPINSPTGACQIVTDSNNREKVRGWWGNEGQFLTSLNQCKTMDFPPGLIVVEYREVPNITFPDAVRIIPESKTEILHLTIRSNHLRARVTEMIGFVYPFKFKTAPWTSYTLSLVLDNIKDTEAKLWLSTDETESKVELVAHCTKSGTQQCTAVARRSNNQPLFPSPSEGKKYYLRVEVDQSVDSSVDSRVTLRWNRTDSLYLTVPITAQFLQPYASSNDNCSAHKTCLACMADASCGWCVTACLSRRAPSGLCQDGVGNLRNITLNVTECTLCSDHVDCQSCVQDGGCKWAKISNTLGCYRKGITDSGNAIQECNSPCPSRKTCSSCVSDDVGCAWCDKTQSCFVFGTYTSRYPFGQCAHWIDSGGQCSNCSQYAACNDCLKDIRCGWCGNDFDPRIGRCFAGGFKSPDNGQCSTLFPTNGSTVWSYSECPDVDECKLGVAQCHPNASCVNLPGSFNCVCNRGFIGDGVTVCNKTCYHDCGDHGVCSADFTCDCNLGWLGENCSIDCGCNGHSDCLKGVGICDKCQDYTYGTHCELCVPGSFGNATTSKGCNPCQCNGHGDPDKYFCDMTTGQCYCTDFTMGFSCDECMQGLLGNPRNGGLCFHECERRSILINITEGFISTEMGAGVQNKMEASCLWVISSLSNSSHDVVYGPSPPPVENRGHITLTFRELRISCLTDHVEVYDGLPPFLLDGSSSVQSFYQLGSFCDWSKNKLRSVTANLGNMVVLVKVDLSSNALSKGFSAKFKVRMCPDLCDGNKKCVMTSHGEQCVCLEGWTGDDCNQQLCPNNCSLSLGQGRCNQIVGSCVCSSGFAGPDCSQVVTPGDGVWEVIGGPHPNSSTNRLARMGHTMVHGPGVLLVYAGYSFTYGLLDDLYSYNLTSNTWSIVEVNRIDATVPSARYLHSAVFHTDAMLIYGGETDNGTDDSLWSFNTTTLSWNKTICFICLQGPQWKLQVHQVHSVDASDELYSFDLTSKKWSILQPLPSNEPSPKYFHSAVIRDDVMLVYGGRSNTSHQFFSRQLWLYNVKCNYWHLLSEKNLVGSKPDGLLSAAMVQIAGKFYLFGGFHGQTQPDLFRLTLPIDLCQGYTSKENCTAVKTCSWCELQNVTQGGNDTLLTNNSACYSVTSPLPAICHAEANVTQVTLYNGTDCSDPTDRVCSSFFSCSKCLASSIYTNLNPSCADGAWKECVWSETLGKCFSPSALPLICLAGRCGRVLRGSSANCMGNCIDNSQCSSCLSSYYCGWCGEYGTTGEGKCFEGGLQGPLRSSCPGRNASNYVSQVWASTLCPLENECLNERHTCDRTTQDCVDLPEEFKCVCKAGYNDTGNPGTCLPVCSQGCLQGRCAKPDKCECNFGWTSIDCSVKCLCNEHGQCANETHLDVCHSCQNHTTVKEWLDHGPYKIEYDEECLCQNNSEGLRCDLCVTGFFNRKGDCVSMNHNWEFKIQDLSAISVYSLCRDCVKCKETFMGNPVDNQQCYRKISVMKEFVIGKKTSETSQNTVEPLPYGQAIFYAIYPRFTNVDIRLTIDVFEGSVDVFVADENNEFTVTLNETSGHHRVNVKSVASSRRKRRASEEDGVDSYSSNDKVAVVVASNTRLNTFVSYQENHNALVIRDVRKRLVLTFPHLSHYLRDTRFYMVFVGRDRSGTRGQVYFRQDLSQIDLFVFFSVFFSAFFLVVSVSVFGWKIKQYHTRRRVIEVREHQLETMRSRPFATYSFLCQMKKPQPSLWRVKRDIATLILRDSSSVKDNHLRLRDVKDRPVISPVCQENTEDGRATVTTVVFQLPGNECSDFQLMLGSTLSVVTNQHSVRAISHGQFHCGNRGHTQNTDFPWRNIRSPEDFKETSRFFGTPCTYRSNMEERKRSVTVAIDFGTTYSGFGFAEANVSGESGIQVFRGWGRGQGFSFYKTPTSVLLAPDGNFSKFGHAAVEAYAKNLAKGNNQNIIYFERFKLVLYNTKALSKDTTLMASSGEVVKALDLFSVCLAYLGDKAMECINSSGQRGKTYESHDVQWVVTVPAIWEPTAKEFMREAAYKAGLASNDDPDQLLIALEPEAASFYCRTLQMKDFLGETGDESVNEGLASYVVIDNGGGTLDITAHEIQEDGTIREIHCPAGGQLGGMHVDREFQRMLVAVFGEDFIHKFRRDFPNDWQKIMNDFEIQKRAEEGVDNEEVSITLPFNFVNAYSRDLGSDESINERLKMNYKDNQVHVSNGYLSLSLEVISGFYEPVVQKTVGVIQSLLKQIKDTNVNTMFLVGGFSQALPLRKAITQAFPDMRVLTPRDAELAIIKGAVMFAQAPDLLTTRVMAKTYGIDINEAFDPSKHPDEKKTDVCGISYCEDVFDVLVKEDEQVKVGEKRTFFFSPVHPEQTTASLRFFSTHNKKAQFVTDAGVTAENVAFQIVSPDVSKGIHRNIELDVYFGGTEIKVSATDVTSGSSAKAALRLVTKNLT</sequence>
<feature type="signal peptide" evidence="17">
    <location>
        <begin position="1"/>
        <end position="23"/>
    </location>
</feature>
<dbReference type="FunFam" id="2.10.25.10:FF:000202">
    <property type="entry name" value="Multiple epidermal growth factor-like domains 8"/>
    <property type="match status" value="1"/>
</dbReference>
<dbReference type="InterPro" id="IPR000152">
    <property type="entry name" value="EGF-type_Asp/Asn_hydroxyl_site"/>
</dbReference>
<feature type="disulfide bond" evidence="13">
    <location>
        <begin position="1400"/>
        <end position="1409"/>
    </location>
</feature>
<keyword evidence="9 16" id="KW-0472">Membrane</keyword>
<dbReference type="Gene3D" id="2.120.10.80">
    <property type="entry name" value="Kelch-type beta propeller"/>
    <property type="match status" value="4"/>
</dbReference>
<dbReference type="PRINTS" id="PR00011">
    <property type="entry name" value="EGFLAMININ"/>
</dbReference>
<dbReference type="GO" id="GO:0048731">
    <property type="term" value="P:system development"/>
    <property type="evidence" value="ECO:0007669"/>
    <property type="project" value="UniProtKB-ARBA"/>
</dbReference>
<feature type="domain" description="CUB" evidence="18">
    <location>
        <begin position="24"/>
        <end position="132"/>
    </location>
</feature>
<dbReference type="InterPro" id="IPR015915">
    <property type="entry name" value="Kelch-typ_b-propeller"/>
</dbReference>
<dbReference type="InterPro" id="IPR002165">
    <property type="entry name" value="Plexin_repeat"/>
</dbReference>
<dbReference type="InterPro" id="IPR056863">
    <property type="entry name" value="LMN_ATRN_NET-like_EGF"/>
</dbReference>
<keyword evidence="12 14" id="KW-0424">Laminin EGF-like domain</keyword>
<comment type="caution">
    <text evidence="21">The sequence shown here is derived from an EMBL/GenBank/DDBJ whole genome shotgun (WGS) entry which is preliminary data.</text>
</comment>
<proteinExistence type="predicted"/>
<dbReference type="InterPro" id="IPR035914">
    <property type="entry name" value="Sperma_CUB_dom_sf"/>
</dbReference>
<dbReference type="PANTHER" id="PTHR14187">
    <property type="entry name" value="ALPHA KINASE/ELONGATION FACTOR 2 KINASE"/>
    <property type="match status" value="1"/>
</dbReference>
<evidence type="ECO:0000256" key="9">
    <source>
        <dbReference type="ARBA" id="ARBA00023136"/>
    </source>
</evidence>
<dbReference type="CDD" id="cd10229">
    <property type="entry name" value="ASKHA_NBD_HSP70_HSPA12"/>
    <property type="match status" value="1"/>
</dbReference>
<organism evidence="21 22">
    <name type="scientific">Stylophora pistillata</name>
    <name type="common">Smooth cauliflower coral</name>
    <dbReference type="NCBI Taxonomy" id="50429"/>
    <lineage>
        <taxon>Eukaryota</taxon>
        <taxon>Metazoa</taxon>
        <taxon>Cnidaria</taxon>
        <taxon>Anthozoa</taxon>
        <taxon>Hexacorallia</taxon>
        <taxon>Scleractinia</taxon>
        <taxon>Astrocoeniina</taxon>
        <taxon>Pocilloporidae</taxon>
        <taxon>Stylophora</taxon>
    </lineage>
</organism>
<dbReference type="Gene3D" id="2.10.25.10">
    <property type="entry name" value="Laminin"/>
    <property type="match status" value="5"/>
</dbReference>
<dbReference type="PROSITE" id="PS00022">
    <property type="entry name" value="EGF_1"/>
    <property type="match status" value="3"/>
</dbReference>
<evidence type="ECO:0000256" key="11">
    <source>
        <dbReference type="ARBA" id="ARBA00023180"/>
    </source>
</evidence>
<feature type="disulfide bond" evidence="14">
    <location>
        <begin position="1216"/>
        <end position="1230"/>
    </location>
</feature>
<feature type="disulfide bond" evidence="14">
    <location>
        <begin position="1165"/>
        <end position="1179"/>
    </location>
</feature>
<dbReference type="InterPro" id="IPR000742">
    <property type="entry name" value="EGF"/>
</dbReference>
<evidence type="ECO:0000259" key="18">
    <source>
        <dbReference type="PROSITE" id="PS01180"/>
    </source>
</evidence>
<dbReference type="SUPFAM" id="SSF49854">
    <property type="entry name" value="Spermadhesin, CUB domain"/>
    <property type="match status" value="2"/>
</dbReference>
<evidence type="ECO:0000256" key="7">
    <source>
        <dbReference type="ARBA" id="ARBA00022837"/>
    </source>
</evidence>
<dbReference type="Gene3D" id="2.60.120.290">
    <property type="entry name" value="Spermadhesin, CUB domain"/>
    <property type="match status" value="2"/>
</dbReference>
<dbReference type="PROSITE" id="PS50027">
    <property type="entry name" value="EGF_LAM_2"/>
    <property type="match status" value="2"/>
</dbReference>
<evidence type="ECO:0000256" key="14">
    <source>
        <dbReference type="PROSITE-ProRule" id="PRU00460"/>
    </source>
</evidence>
<feature type="domain" description="EGF-like" evidence="19">
    <location>
        <begin position="1060"/>
        <end position="1101"/>
    </location>
</feature>
<evidence type="ECO:0000256" key="2">
    <source>
        <dbReference type="ARBA" id="ARBA00022441"/>
    </source>
</evidence>
<evidence type="ECO:0000313" key="21">
    <source>
        <dbReference type="EMBL" id="PFX33599.1"/>
    </source>
</evidence>
<dbReference type="SMART" id="SM00180">
    <property type="entry name" value="EGF_Lam"/>
    <property type="match status" value="3"/>
</dbReference>
<dbReference type="Pfam" id="PF12947">
    <property type="entry name" value="EGF_3"/>
    <property type="match status" value="1"/>
</dbReference>
<keyword evidence="7" id="KW-0106">Calcium</keyword>
<feature type="domain" description="CUB" evidence="18">
    <location>
        <begin position="1234"/>
        <end position="1377"/>
    </location>
</feature>
<dbReference type="InterPro" id="IPR001881">
    <property type="entry name" value="EGF-like_Ca-bd_dom"/>
</dbReference>
<evidence type="ECO:0000256" key="10">
    <source>
        <dbReference type="ARBA" id="ARBA00023157"/>
    </source>
</evidence>
<reference evidence="22" key="1">
    <citation type="journal article" date="2017" name="bioRxiv">
        <title>Comparative analysis of the genomes of Stylophora pistillata and Acropora digitifera provides evidence for extensive differences between species of corals.</title>
        <authorList>
            <person name="Voolstra C.R."/>
            <person name="Li Y."/>
            <person name="Liew Y.J."/>
            <person name="Baumgarten S."/>
            <person name="Zoccola D."/>
            <person name="Flot J.-F."/>
            <person name="Tambutte S."/>
            <person name="Allemand D."/>
            <person name="Aranda M."/>
        </authorList>
    </citation>
    <scope>NUCLEOTIDE SEQUENCE [LARGE SCALE GENOMIC DNA]</scope>
</reference>
<feature type="disulfide bond" evidence="13">
    <location>
        <begin position="195"/>
        <end position="204"/>
    </location>
</feature>
<dbReference type="InterPro" id="IPR049883">
    <property type="entry name" value="NOTCH1_EGF-like"/>
</dbReference>
<dbReference type="CDD" id="cd00041">
    <property type="entry name" value="CUB"/>
    <property type="match status" value="1"/>
</dbReference>
<keyword evidence="3 13" id="KW-0245">EGF-like domain</keyword>
<name>A0A2B4SWN1_STYPI</name>
<keyword evidence="4 16" id="KW-0812">Transmembrane</keyword>
<dbReference type="InterPro" id="IPR002049">
    <property type="entry name" value="LE_dom"/>
</dbReference>
<evidence type="ECO:0000256" key="1">
    <source>
        <dbReference type="ARBA" id="ARBA00004479"/>
    </source>
</evidence>
<dbReference type="PROSITE" id="PS01187">
    <property type="entry name" value="EGF_CA"/>
    <property type="match status" value="1"/>
</dbReference>
<dbReference type="SMART" id="SM00179">
    <property type="entry name" value="EGF_CA"/>
    <property type="match status" value="2"/>
</dbReference>
<keyword evidence="6" id="KW-0677">Repeat</keyword>
<dbReference type="SUPFAM" id="SSF117281">
    <property type="entry name" value="Kelch motif"/>
    <property type="match status" value="3"/>
</dbReference>
<feature type="transmembrane region" description="Helical" evidence="16">
    <location>
        <begin position="2287"/>
        <end position="2309"/>
    </location>
</feature>
<dbReference type="InterPro" id="IPR056737">
    <property type="entry name" value="Beta-prop_ATRN-MKLN-like"/>
</dbReference>
<feature type="domain" description="Laminin EGF-like" evidence="20">
    <location>
        <begin position="1182"/>
        <end position="1232"/>
    </location>
</feature>
<dbReference type="SMART" id="SM00181">
    <property type="entry name" value="EGF"/>
    <property type="match status" value="9"/>
</dbReference>
<feature type="region of interest" description="Disordered" evidence="15">
    <location>
        <begin position="2185"/>
        <end position="2205"/>
    </location>
</feature>
<dbReference type="InterPro" id="IPR018097">
    <property type="entry name" value="EGF_Ca-bd_CS"/>
</dbReference>
<dbReference type="GO" id="GO:0005509">
    <property type="term" value="F:calcium ion binding"/>
    <property type="evidence" value="ECO:0007669"/>
    <property type="project" value="InterPro"/>
</dbReference>
<dbReference type="Pfam" id="PF07645">
    <property type="entry name" value="EGF_CA"/>
    <property type="match status" value="1"/>
</dbReference>
<feature type="chain" id="PRO_5012360580" evidence="17">
    <location>
        <begin position="24"/>
        <end position="3071"/>
    </location>
</feature>
<comment type="subcellular location">
    <subcellularLocation>
        <location evidence="1">Membrane</location>
        <topology evidence="1">Single-pass type I membrane protein</topology>
    </subcellularLocation>
</comment>
<evidence type="ECO:0000256" key="4">
    <source>
        <dbReference type="ARBA" id="ARBA00022692"/>
    </source>
</evidence>
<comment type="caution">
    <text evidence="13">Lacks conserved residue(s) required for the propagation of feature annotation.</text>
</comment>
<dbReference type="PROSITE" id="PS00010">
    <property type="entry name" value="ASX_HYDROXYL"/>
    <property type="match status" value="1"/>
</dbReference>
<dbReference type="InterPro" id="IPR016201">
    <property type="entry name" value="PSI"/>
</dbReference>
<feature type="domain" description="EGF-like" evidence="19">
    <location>
        <begin position="1375"/>
        <end position="1410"/>
    </location>
</feature>
<dbReference type="EMBL" id="LSMT01000010">
    <property type="protein sequence ID" value="PFX33599.1"/>
    <property type="molecule type" value="Genomic_DNA"/>
</dbReference>
<evidence type="ECO:0000313" key="22">
    <source>
        <dbReference type="Proteomes" id="UP000225706"/>
    </source>
</evidence>
<dbReference type="InterPro" id="IPR043129">
    <property type="entry name" value="ATPase_NBD"/>
</dbReference>
<dbReference type="SMART" id="SM00042">
    <property type="entry name" value="CUB"/>
    <property type="match status" value="2"/>
</dbReference>
<feature type="domain" description="Laminin EGF-like" evidence="20">
    <location>
        <begin position="1135"/>
        <end position="1181"/>
    </location>
</feature>
<dbReference type="InterPro" id="IPR000859">
    <property type="entry name" value="CUB_dom"/>
</dbReference>
<dbReference type="STRING" id="50429.A0A2B4SWN1"/>
<dbReference type="Gene3D" id="3.90.640.10">
    <property type="entry name" value="Actin, Chain A, domain 4"/>
    <property type="match status" value="1"/>
</dbReference>
<keyword evidence="11" id="KW-0325">Glycoprotein</keyword>
<dbReference type="GO" id="GO:0048513">
    <property type="term" value="P:animal organ development"/>
    <property type="evidence" value="ECO:0007669"/>
    <property type="project" value="UniProtKB-ARBA"/>
</dbReference>
<dbReference type="SMART" id="SM00423">
    <property type="entry name" value="PSI"/>
    <property type="match status" value="7"/>
</dbReference>